<evidence type="ECO:0008006" key="4">
    <source>
        <dbReference type="Google" id="ProtNLM"/>
    </source>
</evidence>
<evidence type="ECO:0000313" key="3">
    <source>
        <dbReference type="Proteomes" id="UP000194798"/>
    </source>
</evidence>
<reference evidence="2 3" key="1">
    <citation type="submission" date="2016-12" db="EMBL/GenBank/DDBJ databases">
        <title>Thioflexothrix psekupsii D3 genome sequencing and assembly.</title>
        <authorList>
            <person name="Fomenkov A."/>
            <person name="Vincze T."/>
            <person name="Grabovich M."/>
            <person name="Anton B.P."/>
            <person name="Dubinina G."/>
            <person name="Orlova M."/>
            <person name="Belousova E."/>
            <person name="Roberts R.J."/>
        </authorList>
    </citation>
    <scope>NUCLEOTIDE SEQUENCE [LARGE SCALE GENOMIC DNA]</scope>
    <source>
        <strain evidence="2">D3</strain>
    </source>
</reference>
<keyword evidence="1" id="KW-0472">Membrane</keyword>
<keyword evidence="3" id="KW-1185">Reference proteome</keyword>
<comment type="caution">
    <text evidence="2">The sequence shown here is derived from an EMBL/GenBank/DDBJ whole genome shotgun (WGS) entry which is preliminary data.</text>
</comment>
<dbReference type="Proteomes" id="UP000194798">
    <property type="component" value="Unassembled WGS sequence"/>
</dbReference>
<dbReference type="InterPro" id="IPR011969">
    <property type="entry name" value="Clan_AA_Asp_peptidase_C"/>
</dbReference>
<dbReference type="InterPro" id="IPR034122">
    <property type="entry name" value="Retropepsin-like_bacterial"/>
</dbReference>
<dbReference type="OrthoDB" id="185963at2"/>
<evidence type="ECO:0000313" key="2">
    <source>
        <dbReference type="EMBL" id="OUD15708.1"/>
    </source>
</evidence>
<dbReference type="GO" id="GO:0006508">
    <property type="term" value="P:proteolysis"/>
    <property type="evidence" value="ECO:0007669"/>
    <property type="project" value="InterPro"/>
</dbReference>
<dbReference type="InterPro" id="IPR021109">
    <property type="entry name" value="Peptidase_aspartic_dom_sf"/>
</dbReference>
<dbReference type="NCBIfam" id="TIGR02281">
    <property type="entry name" value="clan_AA_DTGA"/>
    <property type="match status" value="1"/>
</dbReference>
<evidence type="ECO:0000256" key="1">
    <source>
        <dbReference type="SAM" id="Phobius"/>
    </source>
</evidence>
<dbReference type="InterPro" id="IPR001969">
    <property type="entry name" value="Aspartic_peptidase_AS"/>
</dbReference>
<feature type="transmembrane region" description="Helical" evidence="1">
    <location>
        <begin position="12"/>
        <end position="30"/>
    </location>
</feature>
<accession>A0A251XBM6</accession>
<name>A0A251XBM6_9GAMM</name>
<organism evidence="2 3">
    <name type="scientific">Thioflexithrix psekupsensis</name>
    <dbReference type="NCBI Taxonomy" id="1570016"/>
    <lineage>
        <taxon>Bacteria</taxon>
        <taxon>Pseudomonadati</taxon>
        <taxon>Pseudomonadota</taxon>
        <taxon>Gammaproteobacteria</taxon>
        <taxon>Thiotrichales</taxon>
        <taxon>Thioflexithrix</taxon>
    </lineage>
</organism>
<sequence length="173" mass="19393">MPMPASEQRIGKFMIAMAFIAILGLLSLFFDQVLEQRRNPNTQPTTAYHTDGYKEVVLIRNRSHHYLTTGQINGEDVLFLLDTGATVVSIPENVANRLNLKRGSPMLAQTANGTITTYQTQIDQVSIGDIRLHGVRASINPYMEGEEVLLGMSFLKQLTLIQEGNRLVLRQHQ</sequence>
<dbReference type="EMBL" id="MSLT01000006">
    <property type="protein sequence ID" value="OUD15708.1"/>
    <property type="molecule type" value="Genomic_DNA"/>
</dbReference>
<dbReference type="GO" id="GO:0004190">
    <property type="term" value="F:aspartic-type endopeptidase activity"/>
    <property type="evidence" value="ECO:0007669"/>
    <property type="project" value="InterPro"/>
</dbReference>
<dbReference type="PROSITE" id="PS00141">
    <property type="entry name" value="ASP_PROTEASE"/>
    <property type="match status" value="1"/>
</dbReference>
<protein>
    <recommendedName>
        <fullName evidence="4">Aspartyl protease</fullName>
    </recommendedName>
</protein>
<dbReference type="Pfam" id="PF13975">
    <property type="entry name" value="gag-asp_proteas"/>
    <property type="match status" value="1"/>
</dbReference>
<proteinExistence type="predicted"/>
<gene>
    <name evidence="2" type="ORF">TPSD3_04135</name>
</gene>
<keyword evidence="1" id="KW-0812">Transmembrane</keyword>
<dbReference type="SUPFAM" id="SSF50630">
    <property type="entry name" value="Acid proteases"/>
    <property type="match status" value="1"/>
</dbReference>
<dbReference type="CDD" id="cd05483">
    <property type="entry name" value="retropepsin_like_bacteria"/>
    <property type="match status" value="1"/>
</dbReference>
<dbReference type="Gene3D" id="2.40.70.10">
    <property type="entry name" value="Acid Proteases"/>
    <property type="match status" value="1"/>
</dbReference>
<dbReference type="AlphaFoldDB" id="A0A251XBM6"/>
<keyword evidence="1" id="KW-1133">Transmembrane helix</keyword>